<evidence type="ECO:0000313" key="3">
    <source>
        <dbReference type="Proteomes" id="UP001528040"/>
    </source>
</evidence>
<reference evidence="2 3" key="1">
    <citation type="submission" date="2023-01" db="EMBL/GenBank/DDBJ databases">
        <authorList>
            <person name="Yoon J.-W."/>
        </authorList>
    </citation>
    <scope>NUCLEOTIDE SEQUENCE [LARGE SCALE GENOMIC DNA]</scope>
    <source>
        <strain evidence="2 3">KMU-50</strain>
    </source>
</reference>
<comment type="caution">
    <text evidence="2">The sequence shown here is derived from an EMBL/GenBank/DDBJ whole genome shotgun (WGS) entry which is preliminary data.</text>
</comment>
<dbReference type="RefSeq" id="WP_271054492.1">
    <property type="nucleotide sequence ID" value="NZ_JAQIIO010000006.1"/>
</dbReference>
<dbReference type="PROSITE" id="PS51257">
    <property type="entry name" value="PROKAR_LIPOPROTEIN"/>
    <property type="match status" value="1"/>
</dbReference>
<proteinExistence type="predicted"/>
<evidence type="ECO:0000313" key="2">
    <source>
        <dbReference type="EMBL" id="MDA5094782.1"/>
    </source>
</evidence>
<keyword evidence="3" id="KW-1185">Reference proteome</keyword>
<accession>A0ABT4W2N5</accession>
<keyword evidence="2" id="KW-0449">Lipoprotein</keyword>
<keyword evidence="1" id="KW-0732">Signal</keyword>
<feature type="signal peptide" evidence="1">
    <location>
        <begin position="1"/>
        <end position="21"/>
    </location>
</feature>
<organism evidence="2 3">
    <name type="scientific">Aliiroseovarius salicola</name>
    <dbReference type="NCBI Taxonomy" id="3009082"/>
    <lineage>
        <taxon>Bacteria</taxon>
        <taxon>Pseudomonadati</taxon>
        <taxon>Pseudomonadota</taxon>
        <taxon>Alphaproteobacteria</taxon>
        <taxon>Rhodobacterales</taxon>
        <taxon>Paracoccaceae</taxon>
        <taxon>Aliiroseovarius</taxon>
    </lineage>
</organism>
<protein>
    <submittedName>
        <fullName evidence="2">Lipoprotein</fullName>
    </submittedName>
</protein>
<evidence type="ECO:0000256" key="1">
    <source>
        <dbReference type="SAM" id="SignalP"/>
    </source>
</evidence>
<feature type="chain" id="PRO_5046940885" evidence="1">
    <location>
        <begin position="22"/>
        <end position="43"/>
    </location>
</feature>
<dbReference type="Proteomes" id="UP001528040">
    <property type="component" value="Unassembled WGS sequence"/>
</dbReference>
<name>A0ABT4W2N5_9RHOB</name>
<sequence>MKRLVLIALGLAALLSACSEANMVQRADTSMISSAYVVIPPKM</sequence>
<gene>
    <name evidence="2" type="ORF">O2N63_11875</name>
</gene>
<dbReference type="EMBL" id="JAQIIO010000006">
    <property type="protein sequence ID" value="MDA5094782.1"/>
    <property type="molecule type" value="Genomic_DNA"/>
</dbReference>